<reference evidence="3" key="1">
    <citation type="journal article" date="2017" name="Nat. Ecol. Evol.">
        <title>Genome expansion and lineage-specific genetic innovations in the forest pathogenic fungi Armillaria.</title>
        <authorList>
            <person name="Sipos G."/>
            <person name="Prasanna A.N."/>
            <person name="Walter M.C."/>
            <person name="O'Connor E."/>
            <person name="Balint B."/>
            <person name="Krizsan K."/>
            <person name="Kiss B."/>
            <person name="Hess J."/>
            <person name="Varga T."/>
            <person name="Slot J."/>
            <person name="Riley R."/>
            <person name="Boka B."/>
            <person name="Rigling D."/>
            <person name="Barry K."/>
            <person name="Lee J."/>
            <person name="Mihaltcheva S."/>
            <person name="LaButti K."/>
            <person name="Lipzen A."/>
            <person name="Waldron R."/>
            <person name="Moloney N.M."/>
            <person name="Sperisen C."/>
            <person name="Kredics L."/>
            <person name="Vagvoelgyi C."/>
            <person name="Patrignani A."/>
            <person name="Fitzpatrick D."/>
            <person name="Nagy I."/>
            <person name="Doyle S."/>
            <person name="Anderson J.B."/>
            <person name="Grigoriev I.V."/>
            <person name="Gueldener U."/>
            <person name="Muensterkoetter M."/>
            <person name="Nagy L.G."/>
        </authorList>
    </citation>
    <scope>NUCLEOTIDE SEQUENCE [LARGE SCALE GENOMIC DNA]</scope>
    <source>
        <strain evidence="3">Ar21-2</strain>
    </source>
</reference>
<name>A0A2H3CXJ0_ARMGA</name>
<keyword evidence="1" id="KW-1133">Transmembrane helix</keyword>
<dbReference type="EMBL" id="KZ293755">
    <property type="protein sequence ID" value="PBK80006.1"/>
    <property type="molecule type" value="Genomic_DNA"/>
</dbReference>
<accession>A0A2H3CXJ0</accession>
<dbReference type="InParanoid" id="A0A2H3CXJ0"/>
<sequence>MSDKESFATYWSIALTGNTVCLLVLSPFWFYITPRWCCTCRGSRSGDYYWRIMRLVGLPYHLTPQRNLSSRTSGCFTFISQNLLKNFVRCPFRTTRNCSPRCQSGISCMPRRMRVCYSTSFGVMLLTPPVAPRYSL</sequence>
<keyword evidence="3" id="KW-1185">Reference proteome</keyword>
<proteinExistence type="predicted"/>
<gene>
    <name evidence="2" type="ORF">ARMGADRAFT_95979</name>
</gene>
<dbReference type="Proteomes" id="UP000217790">
    <property type="component" value="Unassembled WGS sequence"/>
</dbReference>
<evidence type="ECO:0000256" key="1">
    <source>
        <dbReference type="SAM" id="Phobius"/>
    </source>
</evidence>
<evidence type="ECO:0000313" key="3">
    <source>
        <dbReference type="Proteomes" id="UP000217790"/>
    </source>
</evidence>
<protein>
    <submittedName>
        <fullName evidence="2">Uncharacterized protein</fullName>
    </submittedName>
</protein>
<organism evidence="2 3">
    <name type="scientific">Armillaria gallica</name>
    <name type="common">Bulbous honey fungus</name>
    <name type="synonym">Armillaria bulbosa</name>
    <dbReference type="NCBI Taxonomy" id="47427"/>
    <lineage>
        <taxon>Eukaryota</taxon>
        <taxon>Fungi</taxon>
        <taxon>Dikarya</taxon>
        <taxon>Basidiomycota</taxon>
        <taxon>Agaricomycotina</taxon>
        <taxon>Agaricomycetes</taxon>
        <taxon>Agaricomycetidae</taxon>
        <taxon>Agaricales</taxon>
        <taxon>Marasmiineae</taxon>
        <taxon>Physalacriaceae</taxon>
        <taxon>Armillaria</taxon>
    </lineage>
</organism>
<feature type="transmembrane region" description="Helical" evidence="1">
    <location>
        <begin position="7"/>
        <end position="32"/>
    </location>
</feature>
<keyword evidence="1" id="KW-0812">Transmembrane</keyword>
<keyword evidence="1" id="KW-0472">Membrane</keyword>
<evidence type="ECO:0000313" key="2">
    <source>
        <dbReference type="EMBL" id="PBK80006.1"/>
    </source>
</evidence>
<dbReference type="AlphaFoldDB" id="A0A2H3CXJ0"/>